<organism evidence="1 2">
    <name type="scientific">Flavobacterium salmonis</name>
    <dbReference type="NCBI Taxonomy" id="2654844"/>
    <lineage>
        <taxon>Bacteria</taxon>
        <taxon>Pseudomonadati</taxon>
        <taxon>Bacteroidota</taxon>
        <taxon>Flavobacteriia</taxon>
        <taxon>Flavobacteriales</taxon>
        <taxon>Flavobacteriaceae</taxon>
        <taxon>Flavobacterium</taxon>
    </lineage>
</organism>
<name>A0A6V6Z8S2_9FLAO</name>
<dbReference type="EMBL" id="CAIJDP010000084">
    <property type="protein sequence ID" value="CAD0007824.1"/>
    <property type="molecule type" value="Genomic_DNA"/>
</dbReference>
<evidence type="ECO:0000313" key="1">
    <source>
        <dbReference type="EMBL" id="CAD0007824.1"/>
    </source>
</evidence>
<evidence type="ECO:0000313" key="2">
    <source>
        <dbReference type="Proteomes" id="UP000530060"/>
    </source>
</evidence>
<reference evidence="1 2" key="1">
    <citation type="submission" date="2020-06" db="EMBL/GenBank/DDBJ databases">
        <authorList>
            <person name="Criscuolo A."/>
        </authorList>
    </citation>
    <scope>NUCLEOTIDE SEQUENCE [LARGE SCALE GENOMIC DNA]</scope>
    <source>
        <strain evidence="2">CIP 111411</strain>
    </source>
</reference>
<comment type="caution">
    <text evidence="1">The sequence shown here is derived from an EMBL/GenBank/DDBJ whole genome shotgun (WGS) entry which is preliminary data.</text>
</comment>
<sequence length="158" mass="18851">MNIKILVLIAVILILILNYKKILSYIEYIKEQRVIEFKKRTNLNLDELYRLSAPPALFLFGLEKRLFPKPVLYFDANNLYCITLNLPVVQHPLSSITEVQRTAVMINEKRVWKIFVKDNDKQRVYKFRTYRNLNLFLEKVKENPNAIVDDRYILGIFE</sequence>
<keyword evidence="2" id="KW-1185">Reference proteome</keyword>
<protein>
    <submittedName>
        <fullName evidence="1">Uncharacterized protein</fullName>
    </submittedName>
</protein>
<dbReference type="AlphaFoldDB" id="A0A6V6Z8S2"/>
<gene>
    <name evidence="1" type="ORF">FLAT13_04055</name>
</gene>
<accession>A0A6V6Z8S2</accession>
<proteinExistence type="predicted"/>
<dbReference type="Proteomes" id="UP000530060">
    <property type="component" value="Unassembled WGS sequence"/>
</dbReference>
<dbReference type="RefSeq" id="WP_180910190.1">
    <property type="nucleotide sequence ID" value="NZ_CAIJDP010000084.1"/>
</dbReference>